<keyword evidence="4" id="KW-1185">Reference proteome</keyword>
<gene>
    <name evidence="3" type="ORF">ACHAWU_003890</name>
</gene>
<dbReference type="AlphaFoldDB" id="A0ABD3LZ73"/>
<comment type="caution">
    <text evidence="3">The sequence shown here is derived from an EMBL/GenBank/DDBJ whole genome shotgun (WGS) entry which is preliminary data.</text>
</comment>
<feature type="region of interest" description="Disordered" evidence="1">
    <location>
        <begin position="32"/>
        <end position="136"/>
    </location>
</feature>
<evidence type="ECO:0000256" key="2">
    <source>
        <dbReference type="SAM" id="SignalP"/>
    </source>
</evidence>
<keyword evidence="2" id="KW-0732">Signal</keyword>
<name>A0ABD3LZ73_9STRA</name>
<accession>A0ABD3LZ73</accession>
<dbReference type="Proteomes" id="UP001530293">
    <property type="component" value="Unassembled WGS sequence"/>
</dbReference>
<organism evidence="3 4">
    <name type="scientific">Discostella pseudostelligera</name>
    <dbReference type="NCBI Taxonomy" id="259834"/>
    <lineage>
        <taxon>Eukaryota</taxon>
        <taxon>Sar</taxon>
        <taxon>Stramenopiles</taxon>
        <taxon>Ochrophyta</taxon>
        <taxon>Bacillariophyta</taxon>
        <taxon>Coscinodiscophyceae</taxon>
        <taxon>Thalassiosirophycidae</taxon>
        <taxon>Stephanodiscales</taxon>
        <taxon>Stephanodiscaceae</taxon>
        <taxon>Discostella</taxon>
    </lineage>
</organism>
<feature type="compositionally biased region" description="Low complexity" evidence="1">
    <location>
        <begin position="90"/>
        <end position="100"/>
    </location>
</feature>
<evidence type="ECO:0000313" key="4">
    <source>
        <dbReference type="Proteomes" id="UP001530293"/>
    </source>
</evidence>
<protein>
    <submittedName>
        <fullName evidence="3">Uncharacterized protein</fullName>
    </submittedName>
</protein>
<dbReference type="EMBL" id="JALLBG020000278">
    <property type="protein sequence ID" value="KAL3757006.1"/>
    <property type="molecule type" value="Genomic_DNA"/>
</dbReference>
<reference evidence="3 4" key="1">
    <citation type="submission" date="2024-10" db="EMBL/GenBank/DDBJ databases">
        <title>Updated reference genomes for cyclostephanoid diatoms.</title>
        <authorList>
            <person name="Roberts W.R."/>
            <person name="Alverson A.J."/>
        </authorList>
    </citation>
    <scope>NUCLEOTIDE SEQUENCE [LARGE SCALE GENOMIC DNA]</scope>
    <source>
        <strain evidence="3 4">AJA232-27</strain>
    </source>
</reference>
<feature type="signal peptide" evidence="2">
    <location>
        <begin position="1"/>
        <end position="30"/>
    </location>
</feature>
<feature type="compositionally biased region" description="Low complexity" evidence="1">
    <location>
        <begin position="45"/>
        <end position="55"/>
    </location>
</feature>
<evidence type="ECO:0000256" key="1">
    <source>
        <dbReference type="SAM" id="MobiDB-lite"/>
    </source>
</evidence>
<feature type="compositionally biased region" description="Basic and acidic residues" evidence="1">
    <location>
        <begin position="58"/>
        <end position="74"/>
    </location>
</feature>
<proteinExistence type="predicted"/>
<feature type="compositionally biased region" description="Low complexity" evidence="1">
    <location>
        <begin position="119"/>
        <end position="132"/>
    </location>
</feature>
<evidence type="ECO:0000313" key="3">
    <source>
        <dbReference type="EMBL" id="KAL3757006.1"/>
    </source>
</evidence>
<feature type="chain" id="PRO_5044832932" evidence="2">
    <location>
        <begin position="31"/>
        <end position="509"/>
    </location>
</feature>
<sequence>MRIIFSNHHCAITILTVLVIFKVMLLSTRPQYDNNNDDDDDDYHVSSSSPYSSSSLAKEQRQRVWREDIDQWHADDDDGISTSTTRTVEQQHQQPIQHQAEQPKHPINNYDRNNDDNDNSTTTSRTSTSSSDAPLFYHLSPGSSGSRTLYHASCTAGFPSIHHKSFCISQQRGIENVSDSVVMGVRSHFELLRLYTLAYECCKLHHAKGDEAPKQKQLCNMPLHTWVSQIQTHLISILQSGLVGLFDTPYPYLAPQVLELAKLWRSAPPIIAMTERNAREWAMSRSKHHALLVCKMEYSYDRLGASEFDVLGCYERAVVARRRDNNNATDDDSTNNTAPPPVLHLRFWDIFQYRARVNVASEKNVDLSFQLGMERQMNRHQLVYLPMADYAPDMFGVHSSSSSSTSSTRIEEEDVVVDIRRLILGDGKSDVNINDDDSTTERIRSQWREEYTKPLTCRGRVHWNMDNDSLVEVYHLPKTCADDDDGEEGLSSRKDMLSLIHNTHDNHAR</sequence>